<proteinExistence type="predicted"/>
<evidence type="ECO:0000313" key="2">
    <source>
        <dbReference type="EMBL" id="SVC00164.1"/>
    </source>
</evidence>
<dbReference type="Pfam" id="PF07693">
    <property type="entry name" value="KAP_NTPase"/>
    <property type="match status" value="1"/>
</dbReference>
<sequence>MNHQSIGIVDEPNPGDQPDKLDIGRHATALSEFIQRADTPITIGIQGEWGSGKTSLLNSIWDKLDQGNEYKQIWINSWENSLLCTPEEALMKIISEILDNMLDSDIDINRKEKIKNAATGLMKGALRIGATAALGAKAGQVTEELLGTEENSIKELRHQLVDLSAEVRGRSTNPYQKIVVYVDDLDRIEPRDAVRILELLKNIFNVPGCVFVLAIDYQVVIKGLEGKFGKRTTENEWEFRAFFDKIIQLPFMMPMGQYNIGMYVNDLLQRIGFVDHEIEGSVIENIILRSIGGNPRSVKRLINYLSLIGLFEGVEDGSADEDESEEALTTGDTRKLLLF</sequence>
<evidence type="ECO:0000259" key="1">
    <source>
        <dbReference type="Pfam" id="PF07693"/>
    </source>
</evidence>
<dbReference type="Gene3D" id="3.40.50.300">
    <property type="entry name" value="P-loop containing nucleotide triphosphate hydrolases"/>
    <property type="match status" value="1"/>
</dbReference>
<dbReference type="EMBL" id="UINC01067968">
    <property type="protein sequence ID" value="SVC00164.1"/>
    <property type="molecule type" value="Genomic_DNA"/>
</dbReference>
<feature type="domain" description="KAP NTPase" evidence="1">
    <location>
        <begin position="27"/>
        <end position="308"/>
    </location>
</feature>
<feature type="non-terminal residue" evidence="2">
    <location>
        <position position="339"/>
    </location>
</feature>
<dbReference type="AlphaFoldDB" id="A0A382IK77"/>
<dbReference type="SUPFAM" id="SSF52540">
    <property type="entry name" value="P-loop containing nucleoside triphosphate hydrolases"/>
    <property type="match status" value="1"/>
</dbReference>
<dbReference type="PANTHER" id="PTHR22674">
    <property type="entry name" value="NTPASE, KAP FAMILY P-LOOP DOMAIN-CONTAINING 1"/>
    <property type="match status" value="1"/>
</dbReference>
<protein>
    <recommendedName>
        <fullName evidence="1">KAP NTPase domain-containing protein</fullName>
    </recommendedName>
</protein>
<name>A0A382IK77_9ZZZZ</name>
<reference evidence="2" key="1">
    <citation type="submission" date="2018-05" db="EMBL/GenBank/DDBJ databases">
        <authorList>
            <person name="Lanie J.A."/>
            <person name="Ng W.-L."/>
            <person name="Kazmierczak K.M."/>
            <person name="Andrzejewski T.M."/>
            <person name="Davidsen T.M."/>
            <person name="Wayne K.J."/>
            <person name="Tettelin H."/>
            <person name="Glass J.I."/>
            <person name="Rusch D."/>
            <person name="Podicherti R."/>
            <person name="Tsui H.-C.T."/>
            <person name="Winkler M.E."/>
        </authorList>
    </citation>
    <scope>NUCLEOTIDE SEQUENCE</scope>
</reference>
<accession>A0A382IK77</accession>
<dbReference type="InterPro" id="IPR052754">
    <property type="entry name" value="NTPase_KAP_P-loop"/>
</dbReference>
<organism evidence="2">
    <name type="scientific">marine metagenome</name>
    <dbReference type="NCBI Taxonomy" id="408172"/>
    <lineage>
        <taxon>unclassified sequences</taxon>
        <taxon>metagenomes</taxon>
        <taxon>ecological metagenomes</taxon>
    </lineage>
</organism>
<dbReference type="InterPro" id="IPR027417">
    <property type="entry name" value="P-loop_NTPase"/>
</dbReference>
<gene>
    <name evidence="2" type="ORF">METZ01_LOCUS253018</name>
</gene>
<dbReference type="PANTHER" id="PTHR22674:SF6">
    <property type="entry name" value="NTPASE KAP FAMILY P-LOOP DOMAIN-CONTAINING PROTEIN 1"/>
    <property type="match status" value="1"/>
</dbReference>
<dbReference type="InterPro" id="IPR011646">
    <property type="entry name" value="KAP_P-loop"/>
</dbReference>